<dbReference type="STRING" id="474960.SAMN05216180_0367"/>
<evidence type="ECO:0000313" key="3">
    <source>
        <dbReference type="Proteomes" id="UP000199158"/>
    </source>
</evidence>
<dbReference type="Proteomes" id="UP000199158">
    <property type="component" value="Unassembled WGS sequence"/>
</dbReference>
<name>A0A1H7Z0H4_9FIRM</name>
<sequence length="79" mass="8963">MITYIATFFTHFDAISFAKTLHKNGLDAKPMPVPRRLSSSCGTCVKFTSDASPLNYKHEGIEQIVSVSEDHYQLVWDNR</sequence>
<evidence type="ECO:0000313" key="2">
    <source>
        <dbReference type="EMBL" id="SEM51920.1"/>
    </source>
</evidence>
<accession>A0A1H7Z0H4</accession>
<dbReference type="AlphaFoldDB" id="A0A1H7Z0H4"/>
<dbReference type="RefSeq" id="WP_092751067.1">
    <property type="nucleotide sequence ID" value="NZ_FOCG01000001.1"/>
</dbReference>
<dbReference type="OrthoDB" id="3192849at2"/>
<protein>
    <recommendedName>
        <fullName evidence="1">Putative Se/S carrier protein-like domain-containing protein</fullName>
    </recommendedName>
</protein>
<proteinExistence type="predicted"/>
<dbReference type="Pfam" id="PF11823">
    <property type="entry name" value="Se_S_carrier"/>
    <property type="match status" value="1"/>
</dbReference>
<gene>
    <name evidence="2" type="ORF">SAMN05216180_0367</name>
</gene>
<reference evidence="2 3" key="1">
    <citation type="submission" date="2016-10" db="EMBL/GenBank/DDBJ databases">
        <authorList>
            <person name="de Groot N.N."/>
        </authorList>
    </citation>
    <scope>NUCLEOTIDE SEQUENCE [LARGE SCALE GENOMIC DNA]</scope>
    <source>
        <strain evidence="2 3">CGMCC 1.5070</strain>
    </source>
</reference>
<evidence type="ECO:0000259" key="1">
    <source>
        <dbReference type="Pfam" id="PF11823"/>
    </source>
</evidence>
<organism evidence="2 3">
    <name type="scientific">Hydrogenoanaerobacterium saccharovorans</name>
    <dbReference type="NCBI Taxonomy" id="474960"/>
    <lineage>
        <taxon>Bacteria</taxon>
        <taxon>Bacillati</taxon>
        <taxon>Bacillota</taxon>
        <taxon>Clostridia</taxon>
        <taxon>Eubacteriales</taxon>
        <taxon>Oscillospiraceae</taxon>
        <taxon>Hydrogenoanaerobacterium</taxon>
    </lineage>
</organism>
<feature type="domain" description="Putative Se/S carrier protein-like" evidence="1">
    <location>
        <begin position="4"/>
        <end position="50"/>
    </location>
</feature>
<keyword evidence="3" id="KW-1185">Reference proteome</keyword>
<dbReference type="EMBL" id="FOCG01000001">
    <property type="protein sequence ID" value="SEM51920.1"/>
    <property type="molecule type" value="Genomic_DNA"/>
</dbReference>
<dbReference type="InterPro" id="IPR021778">
    <property type="entry name" value="Se/S_carrier-like"/>
</dbReference>